<feature type="compositionally biased region" description="Gly residues" evidence="1">
    <location>
        <begin position="212"/>
        <end position="227"/>
    </location>
</feature>
<dbReference type="RefSeq" id="WP_182705601.1">
    <property type="nucleotide sequence ID" value="NZ_JACJII010000001.1"/>
</dbReference>
<protein>
    <submittedName>
        <fullName evidence="3">Uncharacterized protein</fullName>
    </submittedName>
</protein>
<proteinExistence type="predicted"/>
<feature type="transmembrane region" description="Helical" evidence="2">
    <location>
        <begin position="298"/>
        <end position="317"/>
    </location>
</feature>
<sequence>MFRSAGNPIVLGLGTAAVLALGVTYPAWALDDASSSTSQPSGDEASDRVRITFAVTEPVPRGKGFEVKVTVTPLEQPEPTPTPSSSESPSPTPKPEDPLAGMKLVLRAPNVPALTLSRCTVAEPCALATPEDPDAAGDTETILVTIPKSYTPKNLTLIAKVTAEGVEVGSDEETVTVRQPPPPSPTKTSPKPTKTPSKDPGRLDRSPTSGSSGSGGGSSSGSGGSSVSGGVAYTPPAPNGSAATLPPVSLPQAGAPAPTIAPGTAGTTGTVAPQTALRSGTDPVAYRQEFDQLARTQAAWLSALVVAFCLLVAQLRLNRGRTATAAAPARRRKGAHRRR</sequence>
<reference evidence="3 4" key="1">
    <citation type="submission" date="2020-08" db="EMBL/GenBank/DDBJ databases">
        <title>Sequencing the genomes of 1000 actinobacteria strains.</title>
        <authorList>
            <person name="Klenk H.-P."/>
        </authorList>
    </citation>
    <scope>NUCLEOTIDE SEQUENCE [LARGE SCALE GENOMIC DNA]</scope>
    <source>
        <strain evidence="3 4">DSM 45823</strain>
    </source>
</reference>
<dbReference type="AlphaFoldDB" id="A0A7W3R8R2"/>
<keyword evidence="2" id="KW-0472">Membrane</keyword>
<dbReference type="EMBL" id="JACJII010000001">
    <property type="protein sequence ID" value="MBA9003991.1"/>
    <property type="molecule type" value="Genomic_DNA"/>
</dbReference>
<keyword evidence="2" id="KW-0812">Transmembrane</keyword>
<feature type="region of interest" description="Disordered" evidence="1">
    <location>
        <begin position="166"/>
        <end position="275"/>
    </location>
</feature>
<comment type="caution">
    <text evidence="3">The sequence shown here is derived from an EMBL/GenBank/DDBJ whole genome shotgun (WGS) entry which is preliminary data.</text>
</comment>
<feature type="compositionally biased region" description="Basic and acidic residues" evidence="1">
    <location>
        <begin position="196"/>
        <end position="205"/>
    </location>
</feature>
<feature type="region of interest" description="Disordered" evidence="1">
    <location>
        <begin position="64"/>
        <end position="101"/>
    </location>
</feature>
<dbReference type="Proteomes" id="UP000539313">
    <property type="component" value="Unassembled WGS sequence"/>
</dbReference>
<name>A0A7W3R8R2_9ACTN</name>
<evidence type="ECO:0000256" key="1">
    <source>
        <dbReference type="SAM" id="MobiDB-lite"/>
    </source>
</evidence>
<evidence type="ECO:0000313" key="3">
    <source>
        <dbReference type="EMBL" id="MBA9003991.1"/>
    </source>
</evidence>
<evidence type="ECO:0000256" key="2">
    <source>
        <dbReference type="SAM" id="Phobius"/>
    </source>
</evidence>
<keyword evidence="4" id="KW-1185">Reference proteome</keyword>
<keyword evidence="2" id="KW-1133">Transmembrane helix</keyword>
<organism evidence="3 4">
    <name type="scientific">Thermomonospora cellulosilytica</name>
    <dbReference type="NCBI Taxonomy" id="1411118"/>
    <lineage>
        <taxon>Bacteria</taxon>
        <taxon>Bacillati</taxon>
        <taxon>Actinomycetota</taxon>
        <taxon>Actinomycetes</taxon>
        <taxon>Streptosporangiales</taxon>
        <taxon>Thermomonosporaceae</taxon>
        <taxon>Thermomonospora</taxon>
    </lineage>
</organism>
<accession>A0A7W3R8R2</accession>
<gene>
    <name evidence="3" type="ORF">HNR21_002873</name>
</gene>
<feature type="compositionally biased region" description="Low complexity" evidence="1">
    <location>
        <begin position="186"/>
        <end position="195"/>
    </location>
</feature>
<evidence type="ECO:0000313" key="4">
    <source>
        <dbReference type="Proteomes" id="UP000539313"/>
    </source>
</evidence>
<feature type="compositionally biased region" description="Low complexity" evidence="1">
    <location>
        <begin position="251"/>
        <end position="275"/>
    </location>
</feature>